<protein>
    <submittedName>
        <fullName evidence="1">Uncharacterized protein</fullName>
    </submittedName>
</protein>
<evidence type="ECO:0000313" key="1">
    <source>
        <dbReference type="EMBL" id="KKB54235.1"/>
    </source>
</evidence>
<dbReference type="AlphaFoldDB" id="A0A0F5J9P4"/>
<sequence length="67" mass="8316">MIEYEELKADIDCYLMERFKYRKLLVCPTEDNVITIQRNSRVDLYLLIRRLKQISNCLTDYRRIWIQ</sequence>
<keyword evidence="2" id="KW-1185">Reference proteome</keyword>
<evidence type="ECO:0000313" key="2">
    <source>
        <dbReference type="Proteomes" id="UP000033035"/>
    </source>
</evidence>
<dbReference type="EMBL" id="AQHW01000017">
    <property type="protein sequence ID" value="KKB54235.1"/>
    <property type="molecule type" value="Genomic_DNA"/>
</dbReference>
<comment type="caution">
    <text evidence="1">The sequence shown here is derived from an EMBL/GenBank/DDBJ whole genome shotgun (WGS) entry which is preliminary data.</text>
</comment>
<dbReference type="HOGENOM" id="CLU_200260_0_0_10"/>
<organism evidence="1 2">
    <name type="scientific">Parabacteroides gordonii MS-1 = DSM 23371</name>
    <dbReference type="NCBI Taxonomy" id="1203610"/>
    <lineage>
        <taxon>Bacteria</taxon>
        <taxon>Pseudomonadati</taxon>
        <taxon>Bacteroidota</taxon>
        <taxon>Bacteroidia</taxon>
        <taxon>Bacteroidales</taxon>
        <taxon>Tannerellaceae</taxon>
        <taxon>Parabacteroides</taxon>
    </lineage>
</organism>
<gene>
    <name evidence="1" type="ORF">HMPREF1536_03817</name>
</gene>
<name>A0A0F5J9P4_9BACT</name>
<dbReference type="STRING" id="1203610.HMPREF1536_03817"/>
<dbReference type="Proteomes" id="UP000033035">
    <property type="component" value="Unassembled WGS sequence"/>
</dbReference>
<reference evidence="1 2" key="1">
    <citation type="submission" date="2013-04" db="EMBL/GenBank/DDBJ databases">
        <title>The Genome Sequence of Parabacteroides gordonii DSM 23371.</title>
        <authorList>
            <consortium name="The Broad Institute Genomics Platform"/>
            <person name="Earl A."/>
            <person name="Ward D."/>
            <person name="Feldgarden M."/>
            <person name="Gevers D."/>
            <person name="Martens E."/>
            <person name="Sakamoto M."/>
            <person name="Benno Y."/>
            <person name="Suzuki N."/>
            <person name="Matsunaga N."/>
            <person name="Koshihara K."/>
            <person name="Seki M."/>
            <person name="Komiya H."/>
            <person name="Walker B."/>
            <person name="Young S."/>
            <person name="Zeng Q."/>
            <person name="Gargeya S."/>
            <person name="Fitzgerald M."/>
            <person name="Haas B."/>
            <person name="Abouelleil A."/>
            <person name="Allen A.W."/>
            <person name="Alvarado L."/>
            <person name="Arachchi H.M."/>
            <person name="Berlin A.M."/>
            <person name="Chapman S.B."/>
            <person name="Gainer-Dewar J."/>
            <person name="Goldberg J."/>
            <person name="Griggs A."/>
            <person name="Gujja S."/>
            <person name="Hansen M."/>
            <person name="Howarth C."/>
            <person name="Imamovic A."/>
            <person name="Ireland A."/>
            <person name="Larimer J."/>
            <person name="McCowan C."/>
            <person name="Murphy C."/>
            <person name="Pearson M."/>
            <person name="Poon T.W."/>
            <person name="Priest M."/>
            <person name="Roberts A."/>
            <person name="Saif S."/>
            <person name="Shea T."/>
            <person name="Sisk P."/>
            <person name="Sykes S."/>
            <person name="Wortman J."/>
            <person name="Nusbaum C."/>
            <person name="Birren B."/>
        </authorList>
    </citation>
    <scope>NUCLEOTIDE SEQUENCE [LARGE SCALE GENOMIC DNA]</scope>
    <source>
        <strain evidence="1 2">MS-1</strain>
    </source>
</reference>
<accession>A0A0F5J9P4</accession>
<proteinExistence type="predicted"/>
<dbReference type="PATRIC" id="fig|1203610.3.peg.3892"/>